<evidence type="ECO:0000256" key="1">
    <source>
        <dbReference type="SAM" id="SignalP"/>
    </source>
</evidence>
<evidence type="ECO:0000313" key="2">
    <source>
        <dbReference type="EMBL" id="UWX63630.1"/>
    </source>
</evidence>
<dbReference type="RefSeq" id="WP_260559913.1">
    <property type="nucleotide sequence ID" value="NZ_CP104213.1"/>
</dbReference>
<evidence type="ECO:0000313" key="3">
    <source>
        <dbReference type="Proteomes" id="UP001060261"/>
    </source>
</evidence>
<feature type="chain" id="PRO_5046919184" evidence="1">
    <location>
        <begin position="25"/>
        <end position="292"/>
    </location>
</feature>
<name>A0ABY5YEX4_9DEIO</name>
<keyword evidence="3" id="KW-1185">Reference proteome</keyword>
<organism evidence="2 3">
    <name type="scientific">Deinococcus rubellus</name>
    <dbReference type="NCBI Taxonomy" id="1889240"/>
    <lineage>
        <taxon>Bacteria</taxon>
        <taxon>Thermotogati</taxon>
        <taxon>Deinococcota</taxon>
        <taxon>Deinococci</taxon>
        <taxon>Deinococcales</taxon>
        <taxon>Deinococcaceae</taxon>
        <taxon>Deinococcus</taxon>
    </lineage>
</organism>
<reference evidence="2" key="1">
    <citation type="submission" date="2022-09" db="EMBL/GenBank/DDBJ databases">
        <title>genome sequence of Deinococcus rubellus.</title>
        <authorList>
            <person name="Srinivasan S."/>
        </authorList>
    </citation>
    <scope>NUCLEOTIDE SEQUENCE</scope>
    <source>
        <strain evidence="2">Ant6</strain>
    </source>
</reference>
<dbReference type="EMBL" id="CP104213">
    <property type="protein sequence ID" value="UWX63630.1"/>
    <property type="molecule type" value="Genomic_DNA"/>
</dbReference>
<gene>
    <name evidence="2" type="ORF">N0D28_12965</name>
</gene>
<proteinExistence type="predicted"/>
<accession>A0ABY5YEX4</accession>
<protein>
    <submittedName>
        <fullName evidence="2">Transcriptional regulator</fullName>
    </submittedName>
</protein>
<sequence length="292" mass="30779">MRRGAARAVLTLLLLGPLSGPVLAAQVATPSVTTLPPAALKNTVPSTVVASITTPTDAARLLSALIKNTRFVVRGEASVTVLFPPRPTPIRTAQSLPLIEVFPAMLKQNFDIKRQPDEVVAQRPSQVFTLTPKVGAAASWRVWVDARWNVPLAYEERSADGSLARRAELLRADKLQKRGKPVQAAALPGLAQALRQALPGLALPPGFRAVGVGRRPAGAQVVFSDGLNVLALVTAQKGVKAAQGVVSRKVGDGFVWLVGNLTAQDLQTALKGIRPGDLSALGTFMPPDDSNP</sequence>
<dbReference type="Gene3D" id="2.50.20.10">
    <property type="entry name" value="Lipoprotein localisation LolA/LolB/LppX"/>
    <property type="match status" value="1"/>
</dbReference>
<keyword evidence="1" id="KW-0732">Signal</keyword>
<feature type="signal peptide" evidence="1">
    <location>
        <begin position="1"/>
        <end position="24"/>
    </location>
</feature>
<dbReference type="Proteomes" id="UP001060261">
    <property type="component" value="Chromosome"/>
</dbReference>